<protein>
    <recommendedName>
        <fullName evidence="5">Dehydrogenase</fullName>
    </recommendedName>
</protein>
<dbReference type="Pfam" id="PF00106">
    <property type="entry name" value="adh_short"/>
    <property type="match status" value="5"/>
</dbReference>
<dbReference type="Gene3D" id="3.40.50.720">
    <property type="entry name" value="NAD(P)-binding Rossmann-like Domain"/>
    <property type="match status" value="5"/>
</dbReference>
<dbReference type="Proteomes" id="UP000092462">
    <property type="component" value="Unassembled WGS sequence"/>
</dbReference>
<dbReference type="FunFam" id="3.40.50.720:FF:000047">
    <property type="entry name" value="NADP-dependent L-serine/L-allo-threonine dehydrogenase"/>
    <property type="match status" value="3"/>
</dbReference>
<evidence type="ECO:0000256" key="2">
    <source>
        <dbReference type="ARBA" id="ARBA00023002"/>
    </source>
</evidence>
<name>A0A1B0D4M2_PHLPP</name>
<dbReference type="InterPro" id="IPR002347">
    <property type="entry name" value="SDR_fam"/>
</dbReference>
<organism evidence="3 4">
    <name type="scientific">Phlebotomus papatasi</name>
    <name type="common">Sandfly</name>
    <dbReference type="NCBI Taxonomy" id="29031"/>
    <lineage>
        <taxon>Eukaryota</taxon>
        <taxon>Metazoa</taxon>
        <taxon>Ecdysozoa</taxon>
        <taxon>Arthropoda</taxon>
        <taxon>Hexapoda</taxon>
        <taxon>Insecta</taxon>
        <taxon>Pterygota</taxon>
        <taxon>Neoptera</taxon>
        <taxon>Endopterygota</taxon>
        <taxon>Diptera</taxon>
        <taxon>Nematocera</taxon>
        <taxon>Psychodoidea</taxon>
        <taxon>Psychodidae</taxon>
        <taxon>Phlebotomus</taxon>
        <taxon>Phlebotomus</taxon>
    </lineage>
</organism>
<dbReference type="PROSITE" id="PS00061">
    <property type="entry name" value="ADH_SHORT"/>
    <property type="match status" value="3"/>
</dbReference>
<dbReference type="VEuPathDB" id="VectorBase:PPAPM1_006179"/>
<dbReference type="EMBL" id="AJVK01024681">
    <property type="status" value="NOT_ANNOTATED_CDS"/>
    <property type="molecule type" value="Genomic_DNA"/>
</dbReference>
<dbReference type="AlphaFoldDB" id="A0A1B0D4M2"/>
<accession>A0A1B0D4M2</accession>
<dbReference type="VEuPathDB" id="VectorBase:PPAI002430"/>
<dbReference type="EnsemblMetazoa" id="PPAI002430-RA">
    <property type="protein sequence ID" value="PPAI002430-PA"/>
    <property type="gene ID" value="PPAI002430"/>
</dbReference>
<dbReference type="InterPro" id="IPR036291">
    <property type="entry name" value="NAD(P)-bd_dom_sf"/>
</dbReference>
<dbReference type="GO" id="GO:0016616">
    <property type="term" value="F:oxidoreductase activity, acting on the CH-OH group of donors, NAD or NADP as acceptor"/>
    <property type="evidence" value="ECO:0007669"/>
    <property type="project" value="UniProtKB-ARBA"/>
</dbReference>
<dbReference type="InterPro" id="IPR020904">
    <property type="entry name" value="Sc_DH/Rdtase_CS"/>
</dbReference>
<keyword evidence="2" id="KW-0560">Oxidoreductase</keyword>
<keyword evidence="4" id="KW-1185">Reference proteome</keyword>
<evidence type="ECO:0000313" key="3">
    <source>
        <dbReference type="EnsemblMetazoa" id="PPAI002430-PA"/>
    </source>
</evidence>
<evidence type="ECO:0000256" key="1">
    <source>
        <dbReference type="ARBA" id="ARBA00006484"/>
    </source>
</evidence>
<dbReference type="PANTHER" id="PTHR43115">
    <property type="entry name" value="DEHYDROGENASE/REDUCTASE SDR FAMILY MEMBER 11"/>
    <property type="match status" value="1"/>
</dbReference>
<evidence type="ECO:0000313" key="4">
    <source>
        <dbReference type="Proteomes" id="UP000092462"/>
    </source>
</evidence>
<dbReference type="PANTHER" id="PTHR43115:SF4">
    <property type="entry name" value="DEHYDROGENASE_REDUCTASE SDR FAMILY MEMBER 11"/>
    <property type="match status" value="1"/>
</dbReference>
<comment type="similarity">
    <text evidence="1">Belongs to the short-chain dehydrogenases/reductases (SDR) family.</text>
</comment>
<sequence length="1040" mass="115482">MEQWKNKVAVVTGASAGIGAAIGVDLVKAGMITIGLARRVERVDALKKNLPENLQGNLHAVKCDVSKEDDIVRVFEWIETKFKGIDVLINNAGIVRQTELINKDNSTAIHEVINTNVLGLVFCTREAYKSMEKHGRNSHVVHINSIVGHNIIRNLQMLSANMYPASKFAVTAITELHRQEFIRSNHHIKVTSVSPGATDTEIFQKDICEKIGKIPLLQPEDVSHSVLHVLGTPPHVQIHELTIKPFGERWKNKVAVVTGASAGIGAAIAVDLVKAGMITIGLARRVEKVEALKKDLPENLQRNLHAVKCDVSKEDDIVRVFQWIDTKFKGIDVLINNAGIVRQTELINKDNSTAVREVIDTNVLGLVFCTREAYKSMEKHGRNSHVVHMNSTVGHDLIRNLQSPSTNIYPASKYAVTAITELHRQEFIRSKNHIKVTSVSPGLVRTEMTQWDGVDLASAMPFLEAEDISQRIGAAIAVDLVKAGMITIGLARRVERVDALKKNLPENLQGNLHAVKCDVSKEDDIVRVFEWIETKFKGIDVLINNAGIVRQTELINKDNSNAIHEVINTNVLGLVFCTREAYKSMEKHGRNSHVVHINSIVGHNIIRNLQMPSTSIYAPSKYAVTAITEIHRQEFIRSKHHIKVTSNMEQWKNKVAVVTGASAGIGAAIAKDLVKAGMVTIALARRVQKAEELKKELPENLRHNFHAMKCDVSKEEEIIDTFAKIDSQFNGIDVLINNAGVARNTKLIKHDNSVPVREVMDTNVLGLVFCTREAYKSMEKHGRNSHVTIKMEQWKNRVAVVTGASSGIGAAIVLDLVKAGMITIGLARRVERVEALKKNLPSNLQENLHAVKCDVSKEDEIIKVFTWIDSKFNGIDVLINNAGILRTTELINKDNSTAIREVLDTNVMGLVFCTREAVQSMLKHKRNSHIVHINSIVGHNIMFSAELPSLNIYPASKFAVTAITEIHRQELIRSKHHIKVTSVSPGAVKTEIFSEEQAEFVAKIPILEPEDISQSVLHVLGTPPRVQIHELTIKPFGEMF</sequence>
<evidence type="ECO:0008006" key="5">
    <source>
        <dbReference type="Google" id="ProtNLM"/>
    </source>
</evidence>
<proteinExistence type="inferred from homology"/>
<dbReference type="EMBL" id="AJVK01024680">
    <property type="status" value="NOT_ANNOTATED_CDS"/>
    <property type="molecule type" value="Genomic_DNA"/>
</dbReference>
<dbReference type="PRINTS" id="PR00081">
    <property type="entry name" value="GDHRDH"/>
</dbReference>
<dbReference type="PRINTS" id="PR00080">
    <property type="entry name" value="SDRFAMILY"/>
</dbReference>
<dbReference type="VEuPathDB" id="VectorBase:PPAPM1_000379"/>
<dbReference type="SUPFAM" id="SSF51735">
    <property type="entry name" value="NAD(P)-binding Rossmann-fold domains"/>
    <property type="match status" value="5"/>
</dbReference>
<reference evidence="3" key="1">
    <citation type="submission" date="2022-08" db="UniProtKB">
        <authorList>
            <consortium name="EnsemblMetazoa"/>
        </authorList>
    </citation>
    <scope>IDENTIFICATION</scope>
    <source>
        <strain evidence="3">Israel</strain>
    </source>
</reference>
<dbReference type="VEuPathDB" id="VectorBase:PPAPM1_006296"/>